<evidence type="ECO:0000313" key="1">
    <source>
        <dbReference type="EMBL" id="KZN62894.1"/>
    </source>
</evidence>
<evidence type="ECO:0008006" key="3">
    <source>
        <dbReference type="Google" id="ProtNLM"/>
    </source>
</evidence>
<comment type="caution">
    <text evidence="1">The sequence shown here is derived from an EMBL/GenBank/DDBJ whole genome shotgun (WGS) entry which is preliminary data.</text>
</comment>
<organism evidence="1 2">
    <name type="scientific">Pseudoalteromonas luteoviolacea CPMOR-1</name>
    <dbReference type="NCBI Taxonomy" id="1365248"/>
    <lineage>
        <taxon>Bacteria</taxon>
        <taxon>Pseudomonadati</taxon>
        <taxon>Pseudomonadota</taxon>
        <taxon>Gammaproteobacteria</taxon>
        <taxon>Alteromonadales</taxon>
        <taxon>Pseudoalteromonadaceae</taxon>
        <taxon>Pseudoalteromonas</taxon>
    </lineage>
</organism>
<proteinExistence type="predicted"/>
<dbReference type="Proteomes" id="UP000076486">
    <property type="component" value="Unassembled WGS sequence"/>
</dbReference>
<evidence type="ECO:0000313" key="2">
    <source>
        <dbReference type="Proteomes" id="UP000076486"/>
    </source>
</evidence>
<accession>A0A161YMJ1</accession>
<dbReference type="AlphaFoldDB" id="A0A161YMJ1"/>
<gene>
    <name evidence="1" type="ORF">N473_18435</name>
</gene>
<dbReference type="RefSeq" id="WP_063368280.1">
    <property type="nucleotide sequence ID" value="NZ_AUYC01000030.1"/>
</dbReference>
<protein>
    <recommendedName>
        <fullName evidence="3">Type II restriction endonuclease</fullName>
    </recommendedName>
</protein>
<dbReference type="EMBL" id="AUYC01000030">
    <property type="protein sequence ID" value="KZN62894.1"/>
    <property type="molecule type" value="Genomic_DNA"/>
</dbReference>
<dbReference type="PATRIC" id="fig|1365248.3.peg.2746"/>
<name>A0A161YMJ1_9GAMM</name>
<sequence length="131" mass="14914">MATKPIPFDVGCVKTLTSVEAERKSSNQHEFQGVAALKIMFGEKKVKVNAIFSIRGEDEEHSAILTWYDARENNERRSPEYRLYFQSTPVMDSAKKGDTIIIGKRDNQFYCELIKDSSSGVQHSHGWKSLK</sequence>
<reference evidence="1 2" key="1">
    <citation type="submission" date="2013-07" db="EMBL/GenBank/DDBJ databases">
        <title>Comparative Genomic and Metabolomic Analysis of Twelve Strains of Pseudoalteromonas luteoviolacea.</title>
        <authorList>
            <person name="Vynne N.G."/>
            <person name="Mansson M."/>
            <person name="Gram L."/>
        </authorList>
    </citation>
    <scope>NUCLEOTIDE SEQUENCE [LARGE SCALE GENOMIC DNA]</scope>
    <source>
        <strain evidence="1 2">CPMOR-1</strain>
    </source>
</reference>